<dbReference type="Pfam" id="PF08534">
    <property type="entry name" value="Redoxin"/>
    <property type="match status" value="1"/>
</dbReference>
<dbReference type="GO" id="GO:0030288">
    <property type="term" value="C:outer membrane-bounded periplasmic space"/>
    <property type="evidence" value="ECO:0007669"/>
    <property type="project" value="InterPro"/>
</dbReference>
<evidence type="ECO:0000256" key="3">
    <source>
        <dbReference type="ARBA" id="ARBA00022748"/>
    </source>
</evidence>
<dbReference type="CDD" id="cd03010">
    <property type="entry name" value="TlpA_like_DsbE"/>
    <property type="match status" value="1"/>
</dbReference>
<keyword evidence="4" id="KW-1015">Disulfide bond</keyword>
<dbReference type="InterPro" id="IPR036249">
    <property type="entry name" value="Thioredoxin-like_sf"/>
</dbReference>
<dbReference type="InterPro" id="IPR013740">
    <property type="entry name" value="Redoxin"/>
</dbReference>
<sequence length="169" mass="19100">MRKLLFFIPLAAFSILGVLFFLQLGKDSQYMPSALIGKTVPDFNLVSLLSDEILTQEDLPNGPFLINFWGTWCPACHIEHPYLMALAQSGITLVGIDYKDEKAPAQRWLVEKGNPYQMVLMDEMGRFGIDMGVTGAPETFVVNRSGIIVYRHQGEINEQSWQQLKGYLK</sequence>
<gene>
    <name evidence="7" type="ORF">I8J31_03650</name>
</gene>
<dbReference type="InterPro" id="IPR017937">
    <property type="entry name" value="Thioredoxin_CS"/>
</dbReference>
<keyword evidence="5" id="KW-0676">Redox-active center</keyword>
<comment type="subcellular location">
    <subcellularLocation>
        <location evidence="1">Cell inner membrane</location>
        <topology evidence="1">Single-pass membrane protein</topology>
        <orientation evidence="1">Periplasmic side</orientation>
    </subcellularLocation>
</comment>
<dbReference type="Proteomes" id="UP000628710">
    <property type="component" value="Unassembled WGS sequence"/>
</dbReference>
<evidence type="ECO:0000259" key="6">
    <source>
        <dbReference type="PROSITE" id="PS51352"/>
    </source>
</evidence>
<evidence type="ECO:0000313" key="8">
    <source>
        <dbReference type="Proteomes" id="UP000628710"/>
    </source>
</evidence>
<dbReference type="GO" id="GO:0017004">
    <property type="term" value="P:cytochrome complex assembly"/>
    <property type="evidence" value="ECO:0007669"/>
    <property type="project" value="UniProtKB-KW"/>
</dbReference>
<dbReference type="InterPro" id="IPR013766">
    <property type="entry name" value="Thioredoxin_domain"/>
</dbReference>
<evidence type="ECO:0000256" key="2">
    <source>
        <dbReference type="ARBA" id="ARBA00007758"/>
    </source>
</evidence>
<keyword evidence="3" id="KW-0201">Cytochrome c-type biogenesis</keyword>
<dbReference type="PROSITE" id="PS51352">
    <property type="entry name" value="THIOREDOXIN_2"/>
    <property type="match status" value="1"/>
</dbReference>
<feature type="domain" description="Thioredoxin" evidence="6">
    <location>
        <begin position="34"/>
        <end position="169"/>
    </location>
</feature>
<dbReference type="NCBIfam" id="TIGR00385">
    <property type="entry name" value="dsbE"/>
    <property type="match status" value="1"/>
</dbReference>
<dbReference type="EMBL" id="JAEMNX010000002">
    <property type="protein sequence ID" value="MBJ7536768.1"/>
    <property type="molecule type" value="Genomic_DNA"/>
</dbReference>
<dbReference type="InterPro" id="IPR004799">
    <property type="entry name" value="Periplasmic_diS_OxRdtase_DsbE"/>
</dbReference>
<keyword evidence="8" id="KW-1185">Reference proteome</keyword>
<dbReference type="RefSeq" id="WP_199466934.1">
    <property type="nucleotide sequence ID" value="NZ_JAEMNX010000002.1"/>
</dbReference>
<evidence type="ECO:0000256" key="4">
    <source>
        <dbReference type="ARBA" id="ARBA00023157"/>
    </source>
</evidence>
<accession>A0A934N1K0</accession>
<evidence type="ECO:0000256" key="5">
    <source>
        <dbReference type="ARBA" id="ARBA00023284"/>
    </source>
</evidence>
<dbReference type="PANTHER" id="PTHR42852:SF6">
    <property type="entry name" value="THIOL:DISULFIDE INTERCHANGE PROTEIN DSBE"/>
    <property type="match status" value="1"/>
</dbReference>
<comment type="caution">
    <text evidence="7">The sequence shown here is derived from an EMBL/GenBank/DDBJ whole genome shotgun (WGS) entry which is preliminary data.</text>
</comment>
<proteinExistence type="inferred from homology"/>
<organism evidence="7 8">
    <name type="scientific">Marinomonas transparens</name>
    <dbReference type="NCBI Taxonomy" id="2795388"/>
    <lineage>
        <taxon>Bacteria</taxon>
        <taxon>Pseudomonadati</taxon>
        <taxon>Pseudomonadota</taxon>
        <taxon>Gammaproteobacteria</taxon>
        <taxon>Oceanospirillales</taxon>
        <taxon>Oceanospirillaceae</taxon>
        <taxon>Marinomonas</taxon>
    </lineage>
</organism>
<dbReference type="AlphaFoldDB" id="A0A934N1K0"/>
<comment type="similarity">
    <text evidence="2">Belongs to the thioredoxin family. DsbE subfamily.</text>
</comment>
<dbReference type="PROSITE" id="PS00194">
    <property type="entry name" value="THIOREDOXIN_1"/>
    <property type="match status" value="1"/>
</dbReference>
<reference evidence="7" key="1">
    <citation type="submission" date="2020-12" db="EMBL/GenBank/DDBJ databases">
        <title>Marinomonas arctica sp. nov., a psychrotolerant bacterium isolated from the Arctic.</title>
        <authorList>
            <person name="Zhang Y."/>
        </authorList>
    </citation>
    <scope>NUCLEOTIDE SEQUENCE</scope>
    <source>
        <strain evidence="7">C1424</strain>
    </source>
</reference>
<dbReference type="InterPro" id="IPR050553">
    <property type="entry name" value="Thioredoxin_ResA/DsbE_sf"/>
</dbReference>
<dbReference type="SUPFAM" id="SSF52833">
    <property type="entry name" value="Thioredoxin-like"/>
    <property type="match status" value="1"/>
</dbReference>
<name>A0A934N1K0_9GAMM</name>
<protein>
    <submittedName>
        <fullName evidence="7">DsbE family thiol:disulfide interchange protein</fullName>
    </submittedName>
</protein>
<evidence type="ECO:0000313" key="7">
    <source>
        <dbReference type="EMBL" id="MBJ7536768.1"/>
    </source>
</evidence>
<dbReference type="GO" id="GO:0005886">
    <property type="term" value="C:plasma membrane"/>
    <property type="evidence" value="ECO:0007669"/>
    <property type="project" value="UniProtKB-SubCell"/>
</dbReference>
<dbReference type="GO" id="GO:0015036">
    <property type="term" value="F:disulfide oxidoreductase activity"/>
    <property type="evidence" value="ECO:0007669"/>
    <property type="project" value="InterPro"/>
</dbReference>
<dbReference type="PANTHER" id="PTHR42852">
    <property type="entry name" value="THIOL:DISULFIDE INTERCHANGE PROTEIN DSBE"/>
    <property type="match status" value="1"/>
</dbReference>
<dbReference type="Gene3D" id="3.40.30.10">
    <property type="entry name" value="Glutaredoxin"/>
    <property type="match status" value="1"/>
</dbReference>
<evidence type="ECO:0000256" key="1">
    <source>
        <dbReference type="ARBA" id="ARBA00004383"/>
    </source>
</evidence>